<dbReference type="RefSeq" id="WP_245917653.1">
    <property type="nucleotide sequence ID" value="NZ_MQUB01000001.1"/>
</dbReference>
<dbReference type="PROSITE" id="PS51007">
    <property type="entry name" value="CYTC"/>
    <property type="match status" value="1"/>
</dbReference>
<dbReference type="PANTHER" id="PTHR35008:SF8">
    <property type="entry name" value="ALCOHOL DEHYDROGENASE CYTOCHROME C SUBUNIT"/>
    <property type="match status" value="1"/>
</dbReference>
<name>A0A2S7KPY9_9FLAO</name>
<dbReference type="AlphaFoldDB" id="A0A2S7KPY9"/>
<sequence length="147" mass="16134">MKMTFSLLISLLLIGCGNTENKTEDQPIKIQQGGQQTSLEDSMARGVVLYEDFCIQCHMPNGQGVTGTFPPLAGSNWLTEKRTASIHSVKFGQQGKIEVNGVTYNGIMTRMGLSDDEVADVLNYVMNSWGNTQSEMVTPQEVAQVEK</sequence>
<organism evidence="6 7">
    <name type="scientific">Aureitalea marina</name>
    <dbReference type="NCBI Taxonomy" id="930804"/>
    <lineage>
        <taxon>Bacteria</taxon>
        <taxon>Pseudomonadati</taxon>
        <taxon>Bacteroidota</taxon>
        <taxon>Flavobacteriia</taxon>
        <taxon>Flavobacteriales</taxon>
        <taxon>Flavobacteriaceae</taxon>
        <taxon>Aureitalea</taxon>
    </lineage>
</organism>
<evidence type="ECO:0000313" key="6">
    <source>
        <dbReference type="EMBL" id="PQB04680.1"/>
    </source>
</evidence>
<keyword evidence="7" id="KW-1185">Reference proteome</keyword>
<dbReference type="EMBL" id="MQUB01000001">
    <property type="protein sequence ID" value="PQB04680.1"/>
    <property type="molecule type" value="Genomic_DNA"/>
</dbReference>
<evidence type="ECO:0000256" key="2">
    <source>
        <dbReference type="ARBA" id="ARBA00022723"/>
    </source>
</evidence>
<dbReference type="InterPro" id="IPR009056">
    <property type="entry name" value="Cyt_c-like_dom"/>
</dbReference>
<dbReference type="InterPro" id="IPR036909">
    <property type="entry name" value="Cyt_c-like_dom_sf"/>
</dbReference>
<dbReference type="GO" id="GO:0046872">
    <property type="term" value="F:metal ion binding"/>
    <property type="evidence" value="ECO:0007669"/>
    <property type="project" value="UniProtKB-KW"/>
</dbReference>
<protein>
    <submittedName>
        <fullName evidence="6">Cytochrome C</fullName>
    </submittedName>
</protein>
<dbReference type="Proteomes" id="UP000239800">
    <property type="component" value="Unassembled WGS sequence"/>
</dbReference>
<keyword evidence="1 4" id="KW-0349">Heme</keyword>
<proteinExistence type="predicted"/>
<keyword evidence="2 4" id="KW-0479">Metal-binding</keyword>
<dbReference type="GO" id="GO:0020037">
    <property type="term" value="F:heme binding"/>
    <property type="evidence" value="ECO:0007669"/>
    <property type="project" value="InterPro"/>
</dbReference>
<evidence type="ECO:0000313" key="7">
    <source>
        <dbReference type="Proteomes" id="UP000239800"/>
    </source>
</evidence>
<gene>
    <name evidence="6" type="ORF">BST85_07065</name>
</gene>
<keyword evidence="3 4" id="KW-0408">Iron</keyword>
<evidence type="ECO:0000259" key="5">
    <source>
        <dbReference type="PROSITE" id="PS51007"/>
    </source>
</evidence>
<evidence type="ECO:0000256" key="3">
    <source>
        <dbReference type="ARBA" id="ARBA00023004"/>
    </source>
</evidence>
<dbReference type="Pfam" id="PF00034">
    <property type="entry name" value="Cytochrom_C"/>
    <property type="match status" value="1"/>
</dbReference>
<dbReference type="SUPFAM" id="SSF46626">
    <property type="entry name" value="Cytochrome c"/>
    <property type="match status" value="1"/>
</dbReference>
<evidence type="ECO:0000256" key="4">
    <source>
        <dbReference type="PROSITE-ProRule" id="PRU00433"/>
    </source>
</evidence>
<dbReference type="GO" id="GO:0009055">
    <property type="term" value="F:electron transfer activity"/>
    <property type="evidence" value="ECO:0007669"/>
    <property type="project" value="InterPro"/>
</dbReference>
<evidence type="ECO:0000256" key="1">
    <source>
        <dbReference type="ARBA" id="ARBA00022617"/>
    </source>
</evidence>
<comment type="caution">
    <text evidence="6">The sequence shown here is derived from an EMBL/GenBank/DDBJ whole genome shotgun (WGS) entry which is preliminary data.</text>
</comment>
<dbReference type="Gene3D" id="1.10.760.10">
    <property type="entry name" value="Cytochrome c-like domain"/>
    <property type="match status" value="1"/>
</dbReference>
<accession>A0A2S7KPY9</accession>
<dbReference type="InterPro" id="IPR051459">
    <property type="entry name" value="Cytochrome_c-type_DH"/>
</dbReference>
<dbReference type="PROSITE" id="PS51257">
    <property type="entry name" value="PROKAR_LIPOPROTEIN"/>
    <property type="match status" value="1"/>
</dbReference>
<feature type="domain" description="Cytochrome c" evidence="5">
    <location>
        <begin position="41"/>
        <end position="129"/>
    </location>
</feature>
<reference evidence="6 7" key="1">
    <citation type="submission" date="2016-11" db="EMBL/GenBank/DDBJ databases">
        <title>Trade-off between light-utilization and light-protection in marine flavobacteria.</title>
        <authorList>
            <person name="Kumagai Y."/>
        </authorList>
    </citation>
    <scope>NUCLEOTIDE SEQUENCE [LARGE SCALE GENOMIC DNA]</scope>
    <source>
        <strain evidence="6 7">NBRC 107741</strain>
    </source>
</reference>
<dbReference type="PANTHER" id="PTHR35008">
    <property type="entry name" value="BLL4482 PROTEIN-RELATED"/>
    <property type="match status" value="1"/>
</dbReference>